<evidence type="ECO:0000313" key="1">
    <source>
        <dbReference type="EMBL" id="NIJ57245.1"/>
    </source>
</evidence>
<accession>A0ABX0UZ66</accession>
<gene>
    <name evidence="1" type="ORF">FHS82_001071</name>
</gene>
<name>A0ABX0UZ66_9HYPH</name>
<dbReference type="Proteomes" id="UP001429580">
    <property type="component" value="Unassembled WGS sequence"/>
</dbReference>
<comment type="caution">
    <text evidence="1">The sequence shown here is derived from an EMBL/GenBank/DDBJ whole genome shotgun (WGS) entry which is preliminary data.</text>
</comment>
<dbReference type="RefSeq" id="WP_166949572.1">
    <property type="nucleotide sequence ID" value="NZ_JAASQI010000002.1"/>
</dbReference>
<sequence>MANTHHTTSSFIDTDGLIPEPELDTIDKVISETFDLYFLLEVISDEMTELDFSRPDGSRNIRLDRISALIEVARRQTRTLHNDMAGKVTASASRRAAA</sequence>
<reference evidence="1 2" key="1">
    <citation type="submission" date="2020-03" db="EMBL/GenBank/DDBJ databases">
        <title>Genomic Encyclopedia of Type Strains, Phase IV (KMG-IV): sequencing the most valuable type-strain genomes for metagenomic binning, comparative biology and taxonomic classification.</title>
        <authorList>
            <person name="Goeker M."/>
        </authorList>
    </citation>
    <scope>NUCLEOTIDE SEQUENCE [LARGE SCALE GENOMIC DNA]</scope>
    <source>
        <strain evidence="1 2">DSM 103870</strain>
    </source>
</reference>
<keyword evidence="2" id="KW-1185">Reference proteome</keyword>
<protein>
    <submittedName>
        <fullName evidence="1">Uncharacterized protein</fullName>
    </submittedName>
</protein>
<proteinExistence type="predicted"/>
<organism evidence="1 2">
    <name type="scientific">Pseudochelatococcus lubricantis</name>
    <dbReference type="NCBI Taxonomy" id="1538102"/>
    <lineage>
        <taxon>Bacteria</taxon>
        <taxon>Pseudomonadati</taxon>
        <taxon>Pseudomonadota</taxon>
        <taxon>Alphaproteobacteria</taxon>
        <taxon>Hyphomicrobiales</taxon>
        <taxon>Chelatococcaceae</taxon>
        <taxon>Pseudochelatococcus</taxon>
    </lineage>
</organism>
<evidence type="ECO:0000313" key="2">
    <source>
        <dbReference type="Proteomes" id="UP001429580"/>
    </source>
</evidence>
<dbReference type="EMBL" id="JAASQI010000002">
    <property type="protein sequence ID" value="NIJ57245.1"/>
    <property type="molecule type" value="Genomic_DNA"/>
</dbReference>